<evidence type="ECO:0000313" key="3">
    <source>
        <dbReference type="Proteomes" id="UP000295765"/>
    </source>
</evidence>
<dbReference type="Proteomes" id="UP000295765">
    <property type="component" value="Unassembled WGS sequence"/>
</dbReference>
<evidence type="ECO:0000313" key="2">
    <source>
        <dbReference type="EMBL" id="TCO83025.1"/>
    </source>
</evidence>
<dbReference type="PANTHER" id="PTHR42681:SF6">
    <property type="entry name" value="BLL0263 PROTEIN"/>
    <property type="match status" value="1"/>
</dbReference>
<reference evidence="2 3" key="1">
    <citation type="submission" date="2019-03" db="EMBL/GenBank/DDBJ databases">
        <title>Genomic Encyclopedia of Type Strains, Phase IV (KMG-IV): sequencing the most valuable type-strain genomes for metagenomic binning, comparative biology and taxonomic classification.</title>
        <authorList>
            <person name="Goeker M."/>
        </authorList>
    </citation>
    <scope>NUCLEOTIDE SEQUENCE [LARGE SCALE GENOMIC DNA]</scope>
    <source>
        <strain evidence="2 3">DSM 25287</strain>
    </source>
</reference>
<name>A0A4R2LIP9_9GAMM</name>
<protein>
    <submittedName>
        <fullName evidence="2">[acyl-carrier-protein] S-malonyltransferase</fullName>
    </submittedName>
</protein>
<dbReference type="InterPro" id="IPR016036">
    <property type="entry name" value="Malonyl_transacylase_ACP-bd"/>
</dbReference>
<dbReference type="PANTHER" id="PTHR42681">
    <property type="entry name" value="MALONYL-COA-ACYL CARRIER PROTEIN TRANSACYLASE, MITOCHONDRIAL"/>
    <property type="match status" value="1"/>
</dbReference>
<proteinExistence type="predicted"/>
<dbReference type="Pfam" id="PF00698">
    <property type="entry name" value="Acyl_transf_1"/>
    <property type="match status" value="1"/>
</dbReference>
<gene>
    <name evidence="2" type="ORF">EV699_10370</name>
</gene>
<dbReference type="Gene3D" id="3.40.366.10">
    <property type="entry name" value="Malonyl-Coenzyme A Acyl Carrier Protein, domain 2"/>
    <property type="match status" value="1"/>
</dbReference>
<dbReference type="InterPro" id="IPR014043">
    <property type="entry name" value="Acyl_transferase_dom"/>
</dbReference>
<feature type="domain" description="Malonyl-CoA:ACP transacylase (MAT)" evidence="1">
    <location>
        <begin position="6"/>
        <end position="303"/>
    </location>
</feature>
<comment type="caution">
    <text evidence="2">The sequence shown here is derived from an EMBL/GenBank/DDBJ whole genome shotgun (WGS) entry which is preliminary data.</text>
</comment>
<dbReference type="SUPFAM" id="SSF52151">
    <property type="entry name" value="FabD/lysophospholipase-like"/>
    <property type="match status" value="1"/>
</dbReference>
<sequence>MALGILCPGQGAQHPQMLAPLAGDAAAGAVLASAAAVLGRAPAELLRERPDDLFRNALAQPLLCAVELATWAALRTRLPAPRACAGYSVGELAAYACAGALDADELVRLAVRRAELMDLACAEPSGLVAVRGLTQRPLAALCAAHGVTIAIINDADRCVVGGRRAELDAFATAARAAGGALTPLCVSVASHTPLLQPAAEAFAATLAASGLRAPLVPVLAGIDGAPVYDRARAVDSLARQIAHTVDWAACLDGLVEAGCRVLLELGPGSGLARMARERHPELAVRAVDEFRSLDGVVAWVERQLQG</sequence>
<dbReference type="EMBL" id="SLWY01000003">
    <property type="protein sequence ID" value="TCO83025.1"/>
    <property type="molecule type" value="Genomic_DNA"/>
</dbReference>
<dbReference type="AlphaFoldDB" id="A0A4R2LIP9"/>
<evidence type="ECO:0000259" key="1">
    <source>
        <dbReference type="SMART" id="SM00827"/>
    </source>
</evidence>
<dbReference type="SUPFAM" id="SSF55048">
    <property type="entry name" value="Probable ACP-binding domain of malonyl-CoA ACP transacylase"/>
    <property type="match status" value="1"/>
</dbReference>
<keyword evidence="3" id="KW-1185">Reference proteome</keyword>
<dbReference type="GO" id="GO:0006633">
    <property type="term" value="P:fatty acid biosynthetic process"/>
    <property type="evidence" value="ECO:0007669"/>
    <property type="project" value="TreeGrafter"/>
</dbReference>
<dbReference type="SMART" id="SM00827">
    <property type="entry name" value="PKS_AT"/>
    <property type="match status" value="1"/>
</dbReference>
<keyword evidence="2" id="KW-0808">Transferase</keyword>
<dbReference type="OrthoDB" id="9808564at2"/>
<dbReference type="InterPro" id="IPR050858">
    <property type="entry name" value="Mal-CoA-ACP_Trans/PKS_FabD"/>
</dbReference>
<dbReference type="GO" id="GO:0004314">
    <property type="term" value="F:[acyl-carrier-protein] S-malonyltransferase activity"/>
    <property type="evidence" value="ECO:0007669"/>
    <property type="project" value="TreeGrafter"/>
</dbReference>
<dbReference type="InterPro" id="IPR017554">
    <property type="entry name" value="Malonate_deCOase_MdcHsu"/>
</dbReference>
<accession>A0A4R2LIP9</accession>
<dbReference type="InterPro" id="IPR016035">
    <property type="entry name" value="Acyl_Trfase/lysoPLipase"/>
</dbReference>
<dbReference type="RefSeq" id="WP_132538688.1">
    <property type="nucleotide sequence ID" value="NZ_SLWY01000003.1"/>
</dbReference>
<dbReference type="NCBIfam" id="TIGR03131">
    <property type="entry name" value="malonate_mdcH"/>
    <property type="match status" value="1"/>
</dbReference>
<dbReference type="InterPro" id="IPR001227">
    <property type="entry name" value="Ac_transferase_dom_sf"/>
</dbReference>
<dbReference type="Gene3D" id="3.30.70.250">
    <property type="entry name" value="Malonyl-CoA ACP transacylase, ACP-binding"/>
    <property type="match status" value="1"/>
</dbReference>
<dbReference type="GO" id="GO:0005829">
    <property type="term" value="C:cytosol"/>
    <property type="evidence" value="ECO:0007669"/>
    <property type="project" value="TreeGrafter"/>
</dbReference>
<organism evidence="2 3">
    <name type="scientific">Plasticicumulans lactativorans</name>
    <dbReference type="NCBI Taxonomy" id="1133106"/>
    <lineage>
        <taxon>Bacteria</taxon>
        <taxon>Pseudomonadati</taxon>
        <taxon>Pseudomonadota</taxon>
        <taxon>Gammaproteobacteria</taxon>
        <taxon>Candidatus Competibacteraceae</taxon>
        <taxon>Plasticicumulans</taxon>
    </lineage>
</organism>